<evidence type="ECO:0008006" key="4">
    <source>
        <dbReference type="Google" id="ProtNLM"/>
    </source>
</evidence>
<evidence type="ECO:0000313" key="3">
    <source>
        <dbReference type="Proteomes" id="UP000002247"/>
    </source>
</evidence>
<dbReference type="RefSeq" id="WP_013139433.1">
    <property type="nucleotide sequence ID" value="NC_014168.1"/>
</dbReference>
<evidence type="ECO:0000256" key="1">
    <source>
        <dbReference type="SAM" id="MobiDB-lite"/>
    </source>
</evidence>
<keyword evidence="3" id="KW-1185">Reference proteome</keyword>
<dbReference type="STRING" id="640132.Srot_2547"/>
<dbReference type="KEGG" id="srt:Srot_2547"/>
<organism evidence="2 3">
    <name type="scientific">Segniliparus rotundus (strain ATCC BAA-972 / CDC 1076 / CIP 108378 / DSM 44985 / JCM 13578)</name>
    <dbReference type="NCBI Taxonomy" id="640132"/>
    <lineage>
        <taxon>Bacteria</taxon>
        <taxon>Bacillati</taxon>
        <taxon>Actinomycetota</taxon>
        <taxon>Actinomycetes</taxon>
        <taxon>Mycobacteriales</taxon>
        <taxon>Segniliparaceae</taxon>
        <taxon>Segniliparus</taxon>
    </lineage>
</organism>
<dbReference type="eggNOG" id="ENOG5032TBA">
    <property type="taxonomic scope" value="Bacteria"/>
</dbReference>
<reference evidence="2 3" key="1">
    <citation type="journal article" date="2010" name="Stand. Genomic Sci.">
        <title>Complete genome sequence of Segniliparus rotundus type strain (CDC 1076).</title>
        <authorList>
            <person name="Sikorski J."/>
            <person name="Lapidus A."/>
            <person name="Copeland A."/>
            <person name="Misra M."/>
            <person name="Glavina Del Rio T."/>
            <person name="Nolan M."/>
            <person name="Lucas S."/>
            <person name="Chen F."/>
            <person name="Tice H."/>
            <person name="Cheng J.F."/>
            <person name="Jando M."/>
            <person name="Schneider S."/>
            <person name="Bruce D."/>
            <person name="Goodwin L."/>
            <person name="Pitluck S."/>
            <person name="Liolios K."/>
            <person name="Mikhailova N."/>
            <person name="Pati A."/>
            <person name="Ivanova N."/>
            <person name="Mavromatis K."/>
            <person name="Chen A."/>
            <person name="Palaniappan K."/>
            <person name="Chertkov O."/>
            <person name="Land M."/>
            <person name="Hauser L."/>
            <person name="Chang Y.J."/>
            <person name="Jeffries C.D."/>
            <person name="Brettin T."/>
            <person name="Detter J.C."/>
            <person name="Han C."/>
            <person name="Rohde M."/>
            <person name="Goker M."/>
            <person name="Bristow J."/>
            <person name="Eisen J.A."/>
            <person name="Markowitz V."/>
            <person name="Hugenholtz P."/>
            <person name="Kyrpides N.C."/>
            <person name="Klenk H.P."/>
        </authorList>
    </citation>
    <scope>NUCLEOTIDE SEQUENCE [LARGE SCALE GENOMIC DNA]</scope>
    <source>
        <strain evidence="3">ATCC BAA-972 / CDC 1076 / CIP 108378 / DSM 44985 / JCM 13578</strain>
    </source>
</reference>
<name>D6ZBN2_SEGRD</name>
<dbReference type="GO" id="GO:0016020">
    <property type="term" value="C:membrane"/>
    <property type="evidence" value="ECO:0007669"/>
    <property type="project" value="InterPro"/>
</dbReference>
<dbReference type="Proteomes" id="UP000002247">
    <property type="component" value="Chromosome"/>
</dbReference>
<protein>
    <recommendedName>
        <fullName evidence="4">Copper transporter</fullName>
    </recommendedName>
</protein>
<dbReference type="AlphaFoldDB" id="D6ZBN2"/>
<feature type="region of interest" description="Disordered" evidence="1">
    <location>
        <begin position="34"/>
        <end position="61"/>
    </location>
</feature>
<evidence type="ECO:0000313" key="2">
    <source>
        <dbReference type="EMBL" id="ADG98984.1"/>
    </source>
</evidence>
<gene>
    <name evidence="2" type="ordered locus">Srot_2547</name>
</gene>
<dbReference type="GO" id="GO:0055070">
    <property type="term" value="P:copper ion homeostasis"/>
    <property type="evidence" value="ECO:0007669"/>
    <property type="project" value="InterPro"/>
</dbReference>
<dbReference type="HOGENOM" id="CLU_072020_0_1_11"/>
<dbReference type="InterPro" id="IPR021522">
    <property type="entry name" value="MctB"/>
</dbReference>
<dbReference type="OrthoDB" id="4350157at2"/>
<dbReference type="EMBL" id="CP001958">
    <property type="protein sequence ID" value="ADG98984.1"/>
    <property type="molecule type" value="Genomic_DNA"/>
</dbReference>
<sequence>MVSFRNFAASLLAVLLAVIIGAVIGSGALAPAPQTPGAGPKAGPAHSADGPNASRTSGSAAGLEEADKFARAVGGRAVAGVLSGQSVLVVTVPGAEQGDVDAVKDYLSKAGAQLSGHIGVTDAFVGTADEAKLRTVVDNIIVPGAPLDPNNVDQQSRVGDVIGSVLAPQTQDNVKPEERANAINLLRVNGYLSVAQDPAPAAAAVIVTGGALAADSGDKGPAVARFAKALRARLPAVVVAGRSGSSGGSAAVALIRADKATQLSAVDDLDSPMGQVAAVLAVAEQLQGHVGQYGTGEGATAVAPTIG</sequence>
<dbReference type="Pfam" id="PF11382">
    <property type="entry name" value="MctB"/>
    <property type="match status" value="1"/>
</dbReference>
<accession>D6ZBN2</accession>
<proteinExistence type="predicted"/>